<keyword evidence="4 5" id="KW-0472">Membrane</keyword>
<dbReference type="FunCoup" id="W0RNL5">
    <property type="interactions" value="226"/>
</dbReference>
<evidence type="ECO:0000256" key="3">
    <source>
        <dbReference type="ARBA" id="ARBA00022989"/>
    </source>
</evidence>
<dbReference type="GO" id="GO:0004252">
    <property type="term" value="F:serine-type endopeptidase activity"/>
    <property type="evidence" value="ECO:0007669"/>
    <property type="project" value="InterPro"/>
</dbReference>
<dbReference type="InterPro" id="IPR022764">
    <property type="entry name" value="Peptidase_S54_rhomboid_dom"/>
</dbReference>
<feature type="transmembrane region" description="Helical" evidence="5">
    <location>
        <begin position="79"/>
        <end position="96"/>
    </location>
</feature>
<accession>W0RNL5</accession>
<reference evidence="8 9" key="1">
    <citation type="journal article" date="2014" name="Genome Announc.">
        <title>Genome Sequence and Methylome of Soil Bacterium Gemmatirosa kalamazoonensis KBS708T, a Member of the Rarely Cultivated Gemmatimonadetes Phylum.</title>
        <authorList>
            <person name="Debruyn J.M."/>
            <person name="Radosevich M."/>
            <person name="Wommack K.E."/>
            <person name="Polson S.W."/>
            <person name="Hauser L.J."/>
            <person name="Fawaz M.N."/>
            <person name="Korlach J."/>
            <person name="Tsai Y.C."/>
        </authorList>
    </citation>
    <scope>NUCLEOTIDE SEQUENCE [LARGE SCALE GENOMIC DNA]</scope>
    <source>
        <strain evidence="8 9">KBS708</strain>
        <plasmid evidence="9">Plasmid 1</plasmid>
    </source>
</reference>
<dbReference type="OrthoDB" id="9807874at2"/>
<evidence type="ECO:0000313" key="8">
    <source>
        <dbReference type="EMBL" id="AHG92331.1"/>
    </source>
</evidence>
<evidence type="ECO:0000256" key="5">
    <source>
        <dbReference type="SAM" id="Phobius"/>
    </source>
</evidence>
<name>W0RNL5_9BACT</name>
<dbReference type="InParanoid" id="W0RNL5"/>
<geneLocation type="plasmid" evidence="8 9">
    <name>1</name>
</geneLocation>
<sequence length="257" mass="28431">MTPATRTILIATVAAFFLQFTLRGIENAFIFYPGDVLTHPWTMVTYMFFHAGVTHILFNMLGLYFFGPRVEARLGTRRFTILYFLSGVSGALLSLVLSPAPIIGASAGVFGVMLAFAYFWPHELIYIYGVIPVPARLLVIITTVLSLWSGFSGGGGIAHFAHLGGYAGAFLYLVWIQRAERRARGAFRRQVAKGAPRVPAGTDFRSIDRSSIHEVNRAEVDRILDKISAQGVDSLTPEERIFLSNFVPMDDRKPPVS</sequence>
<dbReference type="InterPro" id="IPR046483">
    <property type="entry name" value="DUF6576"/>
</dbReference>
<dbReference type="GO" id="GO:0016020">
    <property type="term" value="C:membrane"/>
    <property type="evidence" value="ECO:0007669"/>
    <property type="project" value="UniProtKB-SubCell"/>
</dbReference>
<keyword evidence="2 5" id="KW-0812">Transmembrane</keyword>
<organism evidence="8 9">
    <name type="scientific">Gemmatirosa kalamazoonensis</name>
    <dbReference type="NCBI Taxonomy" id="861299"/>
    <lineage>
        <taxon>Bacteria</taxon>
        <taxon>Pseudomonadati</taxon>
        <taxon>Gemmatimonadota</taxon>
        <taxon>Gemmatimonadia</taxon>
        <taxon>Gemmatimonadales</taxon>
        <taxon>Gemmatimonadaceae</taxon>
        <taxon>Gemmatirosa</taxon>
    </lineage>
</organism>
<dbReference type="EMBL" id="CP007129">
    <property type="protein sequence ID" value="AHG92331.1"/>
    <property type="molecule type" value="Genomic_DNA"/>
</dbReference>
<gene>
    <name evidence="8" type="ORF">J421_4796</name>
</gene>
<evidence type="ECO:0000256" key="1">
    <source>
        <dbReference type="ARBA" id="ARBA00004141"/>
    </source>
</evidence>
<evidence type="ECO:0000256" key="2">
    <source>
        <dbReference type="ARBA" id="ARBA00022692"/>
    </source>
</evidence>
<dbReference type="InterPro" id="IPR035952">
    <property type="entry name" value="Rhomboid-like_sf"/>
</dbReference>
<dbReference type="PANTHER" id="PTHR43731">
    <property type="entry name" value="RHOMBOID PROTEASE"/>
    <property type="match status" value="1"/>
</dbReference>
<feature type="transmembrane region" description="Helical" evidence="5">
    <location>
        <begin position="47"/>
        <end position="67"/>
    </location>
</feature>
<dbReference type="PANTHER" id="PTHR43731:SF26">
    <property type="entry name" value="RHOMBOID-LIKE PROTEIN 10, CHLOROPLASTIC"/>
    <property type="match status" value="1"/>
</dbReference>
<evidence type="ECO:0000313" key="9">
    <source>
        <dbReference type="Proteomes" id="UP000019151"/>
    </source>
</evidence>
<evidence type="ECO:0000256" key="4">
    <source>
        <dbReference type="ARBA" id="ARBA00023136"/>
    </source>
</evidence>
<keyword evidence="8" id="KW-0614">Plasmid</keyword>
<feature type="transmembrane region" description="Helical" evidence="5">
    <location>
        <begin position="127"/>
        <end position="151"/>
    </location>
</feature>
<feature type="transmembrane region" description="Helical" evidence="5">
    <location>
        <begin position="157"/>
        <end position="175"/>
    </location>
</feature>
<dbReference type="HOGENOM" id="CLU_055068_4_0_0"/>
<evidence type="ECO:0000259" key="7">
    <source>
        <dbReference type="Pfam" id="PF20216"/>
    </source>
</evidence>
<keyword evidence="3 5" id="KW-1133">Transmembrane helix</keyword>
<comment type="subcellular location">
    <subcellularLocation>
        <location evidence="1">Membrane</location>
        <topology evidence="1">Multi-pass membrane protein</topology>
    </subcellularLocation>
</comment>
<dbReference type="SUPFAM" id="SSF144091">
    <property type="entry name" value="Rhomboid-like"/>
    <property type="match status" value="1"/>
</dbReference>
<feature type="transmembrane region" description="Helical" evidence="5">
    <location>
        <begin position="102"/>
        <end position="120"/>
    </location>
</feature>
<protein>
    <submittedName>
        <fullName evidence="8">Peptidase S54, rhomboid domain protein</fullName>
    </submittedName>
</protein>
<evidence type="ECO:0000259" key="6">
    <source>
        <dbReference type="Pfam" id="PF01694"/>
    </source>
</evidence>
<dbReference type="Gene3D" id="1.20.1540.10">
    <property type="entry name" value="Rhomboid-like"/>
    <property type="match status" value="1"/>
</dbReference>
<dbReference type="InterPro" id="IPR050925">
    <property type="entry name" value="Rhomboid_protease_S54"/>
</dbReference>
<feature type="domain" description="Peptidase S54 rhomboid" evidence="6">
    <location>
        <begin position="39"/>
        <end position="174"/>
    </location>
</feature>
<keyword evidence="9" id="KW-1185">Reference proteome</keyword>
<dbReference type="RefSeq" id="WP_025413676.1">
    <property type="nucleotide sequence ID" value="NZ_CP007129.1"/>
</dbReference>
<dbReference type="Proteomes" id="UP000019151">
    <property type="component" value="Plasmid 1"/>
</dbReference>
<dbReference type="Pfam" id="PF20216">
    <property type="entry name" value="DUF6576"/>
    <property type="match status" value="1"/>
</dbReference>
<dbReference type="Pfam" id="PF01694">
    <property type="entry name" value="Rhomboid"/>
    <property type="match status" value="1"/>
</dbReference>
<proteinExistence type="predicted"/>
<feature type="domain" description="DUF6576" evidence="7">
    <location>
        <begin position="216"/>
        <end position="243"/>
    </location>
</feature>
<dbReference type="AlphaFoldDB" id="W0RNL5"/>
<dbReference type="KEGG" id="gba:J421_4796"/>